<keyword evidence="9 13" id="KW-0915">Sodium</keyword>
<feature type="binding site" evidence="13">
    <location>
        <position position="84"/>
    </location>
    <ligand>
        <name>Na(+)</name>
        <dbReference type="ChEBI" id="CHEBI:29101"/>
        <label>1</label>
    </ligand>
</feature>
<feature type="binding site" evidence="13">
    <location>
        <position position="418"/>
    </location>
    <ligand>
        <name>Na(+)</name>
        <dbReference type="ChEBI" id="CHEBI:29101"/>
        <label>1</label>
    </ligand>
</feature>
<feature type="transmembrane region" description="Helical" evidence="16">
    <location>
        <begin position="347"/>
        <end position="372"/>
    </location>
</feature>
<sequence>LILARPMNIMPEHKLSSVAPLNQCNAEKKEVELILVKDQNGVQYTSSSIIPSPSDRVGHIGTEDNRETWGKKIDFLLSVIGFAVDLANVWRFPYLCYKNGGGAFLIPYILFLVIAGMPLFYMELALGQYNREGAATVWKICPVFKGVGYTVILIALYVGFYYNVIIAWSLYYLFSSMTNELPWLGCDNSWNSENCTDPQVINGSVIGNGTSYAKYKITPAAEFYERGVLHLHESRGIHDLGLPRWDLSLCLVVVVFILFFSLWKGVKSSGKVVYITATMPYVVLFVLLIRGVTLPGSMEGIKAYLHIDFKRFKKTLLIFYSLGAGFGVLIAFASYNKFDNNCYRDALLTTSVNCVTSFFSGFVIFSVLGYMADKHKVSIEDVATEGAGLVFIIYPEAISTLPGSTFWAILFFIMLLTLGIDSAMGGMEAVITGLTDEFKILKRHRKLFTFATAFLTFLFALLCVTNGGIYVLTLLDKYAAGTSILFGVLIEAIGVSWFYGVDRFSEDIERMMGFKPGLYWRLCWKFVSPLFLLRIGYCITPEHEHHLVAEGNVRQFKLRHWLAI</sequence>
<evidence type="ECO:0000256" key="12">
    <source>
        <dbReference type="ARBA" id="ARBA00023180"/>
    </source>
</evidence>
<dbReference type="SUPFAM" id="SSF161070">
    <property type="entry name" value="SNF-like"/>
    <property type="match status" value="1"/>
</dbReference>
<keyword evidence="2 15" id="KW-0813">Transport</keyword>
<evidence type="ECO:0000256" key="16">
    <source>
        <dbReference type="SAM" id="Phobius"/>
    </source>
</evidence>
<evidence type="ECO:0000313" key="17">
    <source>
        <dbReference type="Ensembl" id="ENSTRUP00000083540.1"/>
    </source>
</evidence>
<keyword evidence="5 13" id="KW-0479">Metal-binding</keyword>
<feature type="transmembrane region" description="Helical" evidence="16">
    <location>
        <begin position="75"/>
        <end position="93"/>
    </location>
</feature>
<evidence type="ECO:0000256" key="4">
    <source>
        <dbReference type="ARBA" id="ARBA00022692"/>
    </source>
</evidence>
<feature type="binding site" evidence="13">
    <location>
        <position position="81"/>
    </location>
    <ligand>
        <name>Na(+)</name>
        <dbReference type="ChEBI" id="CHEBI:29101"/>
        <label>1</label>
    </ligand>
</feature>
<evidence type="ECO:0000256" key="6">
    <source>
        <dbReference type="ARBA" id="ARBA00022775"/>
    </source>
</evidence>
<keyword evidence="8 16" id="KW-1133">Transmembrane helix</keyword>
<reference evidence="17" key="3">
    <citation type="submission" date="2025-09" db="UniProtKB">
        <authorList>
            <consortium name="Ensembl"/>
        </authorList>
    </citation>
    <scope>IDENTIFICATION</scope>
</reference>
<dbReference type="GeneTree" id="ENSGT00940000158960"/>
<feature type="disulfide bond" evidence="14">
    <location>
        <begin position="186"/>
        <end position="195"/>
    </location>
</feature>
<keyword evidence="6" id="KW-0532">Neurotransmitter transport</keyword>
<keyword evidence="10 16" id="KW-0472">Membrane</keyword>
<feature type="binding site" evidence="13">
    <location>
        <position position="88"/>
    </location>
    <ligand>
        <name>Na(+)</name>
        <dbReference type="ChEBI" id="CHEBI:29101"/>
        <label>1</label>
    </ligand>
</feature>
<evidence type="ECO:0000256" key="3">
    <source>
        <dbReference type="ARBA" id="ARBA00022475"/>
    </source>
</evidence>
<dbReference type="AlphaFoldDB" id="A0A674PCX7"/>
<name>A0A674PCX7_TAKRU</name>
<dbReference type="PROSITE" id="PS50267">
    <property type="entry name" value="NA_NEUROTRAN_SYMP_3"/>
    <property type="match status" value="1"/>
</dbReference>
<evidence type="ECO:0000256" key="13">
    <source>
        <dbReference type="PIRSR" id="PIRSR600175-1"/>
    </source>
</evidence>
<dbReference type="GO" id="GO:0005334">
    <property type="term" value="F:norepinephrine:sodium symporter activity"/>
    <property type="evidence" value="ECO:0007669"/>
    <property type="project" value="TreeGrafter"/>
</dbReference>
<feature type="transmembrane region" description="Helical" evidence="16">
    <location>
        <begin position="478"/>
        <end position="498"/>
    </location>
</feature>
<feature type="binding site" evidence="13">
    <location>
        <position position="83"/>
    </location>
    <ligand>
        <name>Na(+)</name>
        <dbReference type="ChEBI" id="CHEBI:29101"/>
        <label>1</label>
    </ligand>
</feature>
<reference evidence="17 18" key="1">
    <citation type="journal article" date="2011" name="Genome Biol. Evol.">
        <title>Integration of the genetic map and genome assembly of fugu facilitates insights into distinct features of genome evolution in teleosts and mammals.</title>
        <authorList>
            <person name="Kai W."/>
            <person name="Kikuchi K."/>
            <person name="Tohari S."/>
            <person name="Chew A.K."/>
            <person name="Tay A."/>
            <person name="Fujiwara A."/>
            <person name="Hosoya S."/>
            <person name="Suetake H."/>
            <person name="Naruse K."/>
            <person name="Brenner S."/>
            <person name="Suzuki Y."/>
            <person name="Venkatesh B."/>
        </authorList>
    </citation>
    <scope>NUCLEOTIDE SEQUENCE [LARGE SCALE GENOMIC DNA]</scope>
</reference>
<proteinExistence type="inferred from homology"/>
<dbReference type="GO" id="GO:0030424">
    <property type="term" value="C:axon"/>
    <property type="evidence" value="ECO:0007669"/>
    <property type="project" value="TreeGrafter"/>
</dbReference>
<feature type="transmembrane region" description="Helical" evidence="16">
    <location>
        <begin position="147"/>
        <end position="174"/>
    </location>
</feature>
<organism evidence="17 18">
    <name type="scientific">Takifugu rubripes</name>
    <name type="common">Japanese pufferfish</name>
    <name type="synonym">Fugu rubripes</name>
    <dbReference type="NCBI Taxonomy" id="31033"/>
    <lineage>
        <taxon>Eukaryota</taxon>
        <taxon>Metazoa</taxon>
        <taxon>Chordata</taxon>
        <taxon>Craniata</taxon>
        <taxon>Vertebrata</taxon>
        <taxon>Euteleostomi</taxon>
        <taxon>Actinopterygii</taxon>
        <taxon>Neopterygii</taxon>
        <taxon>Teleostei</taxon>
        <taxon>Neoteleostei</taxon>
        <taxon>Acanthomorphata</taxon>
        <taxon>Eupercaria</taxon>
        <taxon>Tetraodontiformes</taxon>
        <taxon>Tetradontoidea</taxon>
        <taxon>Tetraodontidae</taxon>
        <taxon>Takifugu</taxon>
    </lineage>
</organism>
<evidence type="ECO:0000256" key="14">
    <source>
        <dbReference type="PIRSR" id="PIRSR600175-2"/>
    </source>
</evidence>
<protein>
    <recommendedName>
        <fullName evidence="15">Transporter</fullName>
    </recommendedName>
</protein>
<dbReference type="PROSITE" id="PS00754">
    <property type="entry name" value="NA_NEUROTRAN_SYMP_2"/>
    <property type="match status" value="1"/>
</dbReference>
<gene>
    <name evidence="17" type="primary">slc6a2</name>
</gene>
<feature type="transmembrane region" description="Helical" evidence="16">
    <location>
        <begin position="447"/>
        <end position="472"/>
    </location>
</feature>
<keyword evidence="7 15" id="KW-0769">Symport</keyword>
<dbReference type="GO" id="GO:0046872">
    <property type="term" value="F:metal ion binding"/>
    <property type="evidence" value="ECO:0007669"/>
    <property type="project" value="UniProtKB-KW"/>
</dbReference>
<evidence type="ECO:0000313" key="18">
    <source>
        <dbReference type="Proteomes" id="UP000005226"/>
    </source>
</evidence>
<feature type="transmembrane region" description="Helical" evidence="16">
    <location>
        <begin position="406"/>
        <end position="426"/>
    </location>
</feature>
<dbReference type="PANTHER" id="PTHR11616:SF320">
    <property type="entry name" value="SODIUM-DEPENDENT NORADRENALINE TRANSPORTER"/>
    <property type="match status" value="1"/>
</dbReference>
<feature type="transmembrane region" description="Helical" evidence="16">
    <location>
        <begin position="105"/>
        <end position="126"/>
    </location>
</feature>
<keyword evidence="18" id="KW-1185">Reference proteome</keyword>
<feature type="binding site" evidence="13">
    <location>
        <position position="421"/>
    </location>
    <ligand>
        <name>Na(+)</name>
        <dbReference type="ChEBI" id="CHEBI:29101"/>
        <label>1</label>
    </ligand>
</feature>
<dbReference type="PROSITE" id="PS00610">
    <property type="entry name" value="NA_NEUROTRAN_SYMP_1"/>
    <property type="match status" value="1"/>
</dbReference>
<evidence type="ECO:0000256" key="1">
    <source>
        <dbReference type="ARBA" id="ARBA00004651"/>
    </source>
</evidence>
<dbReference type="InterPro" id="IPR000175">
    <property type="entry name" value="Na/ntran_symport"/>
</dbReference>
<evidence type="ECO:0000256" key="11">
    <source>
        <dbReference type="ARBA" id="ARBA00023157"/>
    </source>
</evidence>
<dbReference type="GO" id="GO:0051583">
    <property type="term" value="P:dopamine uptake involved in synaptic transmission"/>
    <property type="evidence" value="ECO:0007669"/>
    <property type="project" value="TreeGrafter"/>
</dbReference>
<dbReference type="GO" id="GO:0032809">
    <property type="term" value="C:neuronal cell body membrane"/>
    <property type="evidence" value="ECO:0007669"/>
    <property type="project" value="TreeGrafter"/>
</dbReference>
<feature type="binding site" evidence="13">
    <location>
        <position position="422"/>
    </location>
    <ligand>
        <name>Na(+)</name>
        <dbReference type="ChEBI" id="CHEBI:29101"/>
        <label>1</label>
    </ligand>
</feature>
<feature type="transmembrane region" description="Helical" evidence="16">
    <location>
        <begin position="272"/>
        <end position="296"/>
    </location>
</feature>
<feature type="binding site" evidence="13">
    <location>
        <position position="321"/>
    </location>
    <ligand>
        <name>Na(+)</name>
        <dbReference type="ChEBI" id="CHEBI:29101"/>
        <label>1</label>
    </ligand>
</feature>
<keyword evidence="12" id="KW-0325">Glycoprotein</keyword>
<keyword evidence="3" id="KW-1003">Cell membrane</keyword>
<feature type="binding site" evidence="13">
    <location>
        <position position="353"/>
    </location>
    <ligand>
        <name>Na(+)</name>
        <dbReference type="ChEBI" id="CHEBI:29101"/>
        <label>1</label>
    </ligand>
</feature>
<feature type="transmembrane region" description="Helical" evidence="16">
    <location>
        <begin position="245"/>
        <end position="263"/>
    </location>
</feature>
<evidence type="ECO:0000256" key="10">
    <source>
        <dbReference type="ARBA" id="ARBA00023136"/>
    </source>
</evidence>
<evidence type="ECO:0000256" key="9">
    <source>
        <dbReference type="ARBA" id="ARBA00023053"/>
    </source>
</evidence>
<comment type="similarity">
    <text evidence="15">Belongs to the sodium:neurotransmitter symporter (SNF) (TC 2.A.22) family.</text>
</comment>
<dbReference type="PANTHER" id="PTHR11616">
    <property type="entry name" value="SODIUM/CHLORIDE DEPENDENT TRANSPORTER"/>
    <property type="match status" value="1"/>
</dbReference>
<dbReference type="Pfam" id="PF00209">
    <property type="entry name" value="SNF"/>
    <property type="match status" value="1"/>
</dbReference>
<dbReference type="GO" id="GO:0006865">
    <property type="term" value="P:amino acid transport"/>
    <property type="evidence" value="ECO:0007669"/>
    <property type="project" value="TreeGrafter"/>
</dbReference>
<evidence type="ECO:0000256" key="2">
    <source>
        <dbReference type="ARBA" id="ARBA00022448"/>
    </source>
</evidence>
<dbReference type="Ensembl" id="ENSTRUT00000081018.1">
    <property type="protein sequence ID" value="ENSTRUP00000083540.1"/>
    <property type="gene ID" value="ENSTRUG00000010868.3"/>
</dbReference>
<dbReference type="PRINTS" id="PR00176">
    <property type="entry name" value="NANEUSMPORT"/>
</dbReference>
<dbReference type="GO" id="GO:0005330">
    <property type="term" value="F:dopamine:sodium symporter activity"/>
    <property type="evidence" value="ECO:0007669"/>
    <property type="project" value="TreeGrafter"/>
</dbReference>
<dbReference type="InterPro" id="IPR037272">
    <property type="entry name" value="SNS_sf"/>
</dbReference>
<keyword evidence="11 14" id="KW-1015">Disulfide bond</keyword>
<reference evidence="17" key="2">
    <citation type="submission" date="2025-08" db="UniProtKB">
        <authorList>
            <consortium name="Ensembl"/>
        </authorList>
    </citation>
    <scope>IDENTIFICATION</scope>
</reference>
<dbReference type="Proteomes" id="UP000005226">
    <property type="component" value="Chromosome 13"/>
</dbReference>
<feature type="transmembrane region" description="Helical" evidence="16">
    <location>
        <begin position="316"/>
        <end position="335"/>
    </location>
</feature>
<dbReference type="GO" id="GO:0042734">
    <property type="term" value="C:presynaptic membrane"/>
    <property type="evidence" value="ECO:0007669"/>
    <property type="project" value="TreeGrafter"/>
</dbReference>
<evidence type="ECO:0000256" key="8">
    <source>
        <dbReference type="ARBA" id="ARBA00022989"/>
    </source>
</evidence>
<comment type="subcellular location">
    <subcellularLocation>
        <location evidence="1">Cell membrane</location>
        <topology evidence="1">Multi-pass membrane protein</topology>
    </subcellularLocation>
</comment>
<evidence type="ECO:0000256" key="15">
    <source>
        <dbReference type="RuleBase" id="RU003732"/>
    </source>
</evidence>
<evidence type="ECO:0000256" key="7">
    <source>
        <dbReference type="ARBA" id="ARBA00022847"/>
    </source>
</evidence>
<accession>A0A674PCX7</accession>
<keyword evidence="4 15" id="KW-0812">Transmembrane</keyword>
<evidence type="ECO:0000256" key="5">
    <source>
        <dbReference type="ARBA" id="ARBA00022723"/>
    </source>
</evidence>